<dbReference type="RefSeq" id="WP_087433279.1">
    <property type="nucleotide sequence ID" value="NZ_JAMDLV010000040.1"/>
</dbReference>
<evidence type="ECO:0000256" key="2">
    <source>
        <dbReference type="ARBA" id="ARBA00022553"/>
    </source>
</evidence>
<dbReference type="EMBL" id="JAMDLW010000010">
    <property type="protein sequence ID" value="MCY9519764.1"/>
    <property type="molecule type" value="Genomic_DNA"/>
</dbReference>
<keyword evidence="1" id="KW-0596">Phosphopantetheine</keyword>
<dbReference type="PROSITE" id="PS00012">
    <property type="entry name" value="PHOSPHOPANTETHEINE"/>
    <property type="match status" value="1"/>
</dbReference>
<feature type="domain" description="Carrier" evidence="3">
    <location>
        <begin position="9"/>
        <end position="86"/>
    </location>
</feature>
<evidence type="ECO:0000256" key="1">
    <source>
        <dbReference type="ARBA" id="ARBA00022450"/>
    </source>
</evidence>
<dbReference type="Pfam" id="PF00550">
    <property type="entry name" value="PP-binding"/>
    <property type="match status" value="1"/>
</dbReference>
<comment type="caution">
    <text evidence="4">The sequence shown here is derived from an EMBL/GenBank/DDBJ whole genome shotgun (WGS) entry which is preliminary data.</text>
</comment>
<keyword evidence="5" id="KW-1185">Reference proteome</keyword>
<gene>
    <name evidence="4" type="ORF">M5X09_08725</name>
</gene>
<organism evidence="4 5">
    <name type="scientific">Paenibacillus apiarius</name>
    <dbReference type="NCBI Taxonomy" id="46240"/>
    <lineage>
        <taxon>Bacteria</taxon>
        <taxon>Bacillati</taxon>
        <taxon>Bacillota</taxon>
        <taxon>Bacilli</taxon>
        <taxon>Bacillales</taxon>
        <taxon>Paenibacillaceae</taxon>
        <taxon>Paenibacillus</taxon>
    </lineage>
</organism>
<sequence>MQTELISGLADLKIEIAITKIVEKIIDKVEVKSYENLYQIGFDSVKTLNLVAKIEETFNIAFSDDELLLVNFKTINEITEKVYIKLKKINECSEKERIGENEH</sequence>
<evidence type="ECO:0000259" key="3">
    <source>
        <dbReference type="PROSITE" id="PS50075"/>
    </source>
</evidence>
<dbReference type="PROSITE" id="PS50075">
    <property type="entry name" value="CARRIER"/>
    <property type="match status" value="1"/>
</dbReference>
<protein>
    <submittedName>
        <fullName evidence="4">Acyl carrier protein</fullName>
    </submittedName>
</protein>
<name>A0ABT4DR16_9BACL</name>
<dbReference type="Gene3D" id="1.10.1200.10">
    <property type="entry name" value="ACP-like"/>
    <property type="match status" value="1"/>
</dbReference>
<proteinExistence type="predicted"/>
<dbReference type="Proteomes" id="UP001207626">
    <property type="component" value="Unassembled WGS sequence"/>
</dbReference>
<keyword evidence="2" id="KW-0597">Phosphoprotein</keyword>
<reference evidence="4 5" key="1">
    <citation type="submission" date="2022-05" db="EMBL/GenBank/DDBJ databases">
        <title>Genome Sequencing of Bee-Associated Microbes.</title>
        <authorList>
            <person name="Dunlap C."/>
        </authorList>
    </citation>
    <scope>NUCLEOTIDE SEQUENCE [LARGE SCALE GENOMIC DNA]</scope>
    <source>
        <strain evidence="4 5">NRRL NRS-1438</strain>
    </source>
</reference>
<accession>A0ABT4DR16</accession>
<dbReference type="InterPro" id="IPR036736">
    <property type="entry name" value="ACP-like_sf"/>
</dbReference>
<evidence type="ECO:0000313" key="5">
    <source>
        <dbReference type="Proteomes" id="UP001207626"/>
    </source>
</evidence>
<dbReference type="InterPro" id="IPR006162">
    <property type="entry name" value="Ppantetheine_attach_site"/>
</dbReference>
<evidence type="ECO:0000313" key="4">
    <source>
        <dbReference type="EMBL" id="MCY9519764.1"/>
    </source>
</evidence>
<dbReference type="InterPro" id="IPR009081">
    <property type="entry name" value="PP-bd_ACP"/>
</dbReference>
<dbReference type="SUPFAM" id="SSF47336">
    <property type="entry name" value="ACP-like"/>
    <property type="match status" value="1"/>
</dbReference>